<accession>A0A2G5VER7</accession>
<evidence type="ECO:0000313" key="1">
    <source>
        <dbReference type="EMBL" id="PIC50278.1"/>
    </source>
</evidence>
<keyword evidence="2" id="KW-1185">Reference proteome</keyword>
<sequence>MERNRLKGASWLQGQATLRPSRISRCRPQMSWIDGMEEGSHRQLQRQLHEFWNFRENLRSVGCRGSSNLEMPTLLGTGCLLSGCLSDLLDVYFAGWTTS</sequence>
<comment type="caution">
    <text evidence="1">The sequence shown here is derived from an EMBL/GenBank/DDBJ whole genome shotgun (WGS) entry which is preliminary data.</text>
</comment>
<dbReference type="AlphaFoldDB" id="A0A2G5VER7"/>
<reference evidence="2" key="1">
    <citation type="submission" date="2017-10" db="EMBL/GenBank/DDBJ databases">
        <title>Rapid genome shrinkage in a self-fertile nematode reveals novel sperm competition proteins.</title>
        <authorList>
            <person name="Yin D."/>
            <person name="Schwarz E.M."/>
            <person name="Thomas C.G."/>
            <person name="Felde R.L."/>
            <person name="Korf I.F."/>
            <person name="Cutter A.D."/>
            <person name="Schartner C.M."/>
            <person name="Ralston E.J."/>
            <person name="Meyer B.J."/>
            <person name="Haag E.S."/>
        </authorList>
    </citation>
    <scope>NUCLEOTIDE SEQUENCE [LARGE SCALE GENOMIC DNA]</scope>
    <source>
        <strain evidence="2">JU1422</strain>
    </source>
</reference>
<dbReference type="OrthoDB" id="5849345at2759"/>
<organism evidence="1 2">
    <name type="scientific">Caenorhabditis nigoni</name>
    <dbReference type="NCBI Taxonomy" id="1611254"/>
    <lineage>
        <taxon>Eukaryota</taxon>
        <taxon>Metazoa</taxon>
        <taxon>Ecdysozoa</taxon>
        <taxon>Nematoda</taxon>
        <taxon>Chromadorea</taxon>
        <taxon>Rhabditida</taxon>
        <taxon>Rhabditina</taxon>
        <taxon>Rhabditomorpha</taxon>
        <taxon>Rhabditoidea</taxon>
        <taxon>Rhabditidae</taxon>
        <taxon>Peloderinae</taxon>
        <taxon>Caenorhabditis</taxon>
    </lineage>
</organism>
<protein>
    <submittedName>
        <fullName evidence="1">Uncharacterized protein</fullName>
    </submittedName>
</protein>
<proteinExistence type="predicted"/>
<evidence type="ECO:0000313" key="2">
    <source>
        <dbReference type="Proteomes" id="UP000230233"/>
    </source>
</evidence>
<dbReference type="Proteomes" id="UP000230233">
    <property type="component" value="Chromosome I"/>
</dbReference>
<name>A0A2G5VER7_9PELO</name>
<gene>
    <name evidence="1" type="primary">Cnig_chr_I.g1244</name>
    <name evidence="1" type="ORF">B9Z55_001244</name>
</gene>
<dbReference type="EMBL" id="PDUG01000001">
    <property type="protein sequence ID" value="PIC50278.1"/>
    <property type="molecule type" value="Genomic_DNA"/>
</dbReference>